<dbReference type="SMART" id="SM00482">
    <property type="entry name" value="POLAc"/>
    <property type="match status" value="1"/>
</dbReference>
<dbReference type="InterPro" id="IPR047580">
    <property type="entry name" value="POLG_palm_dom"/>
</dbReference>
<reference evidence="18 19" key="1">
    <citation type="submission" date="2016-03" db="EMBL/GenBank/DDBJ databases">
        <authorList>
            <person name="Devillers H."/>
        </authorList>
    </citation>
    <scope>NUCLEOTIDE SEQUENCE [LARGE SCALE GENOMIC DNA]</scope>
    <source>
        <strain evidence="18">CBS 6772</strain>
    </source>
</reference>
<accession>A0A1G4MBY3</accession>
<gene>
    <name evidence="18" type="ORF">LAFE_0D11342G</name>
</gene>
<feature type="compositionally biased region" description="Basic residues" evidence="16">
    <location>
        <begin position="1196"/>
        <end position="1212"/>
    </location>
</feature>
<dbReference type="OMA" id="AMHITNL"/>
<dbReference type="InterPro" id="IPR002297">
    <property type="entry name" value="DNA-dir_DNA_pol_A_mt"/>
</dbReference>
<evidence type="ECO:0000256" key="8">
    <source>
        <dbReference type="ARBA" id="ARBA00022842"/>
    </source>
</evidence>
<dbReference type="GO" id="GO:0003677">
    <property type="term" value="F:DNA binding"/>
    <property type="evidence" value="ECO:0007669"/>
    <property type="project" value="UniProtKB-KW"/>
</dbReference>
<dbReference type="EMBL" id="LT598492">
    <property type="protein sequence ID" value="SCW01382.1"/>
    <property type="molecule type" value="Genomic_DNA"/>
</dbReference>
<evidence type="ECO:0000256" key="5">
    <source>
        <dbReference type="ARBA" id="ARBA00022679"/>
    </source>
</evidence>
<keyword evidence="7" id="KW-0235">DNA replication</keyword>
<dbReference type="Gene3D" id="1.10.150.20">
    <property type="entry name" value="5' to 3' exonuclease, C-terminal subdomain"/>
    <property type="match status" value="1"/>
</dbReference>
<evidence type="ECO:0000256" key="2">
    <source>
        <dbReference type="ARBA" id="ARBA00004173"/>
    </source>
</evidence>
<dbReference type="GO" id="GO:0008408">
    <property type="term" value="F:3'-5' exonuclease activity"/>
    <property type="evidence" value="ECO:0007669"/>
    <property type="project" value="TreeGrafter"/>
</dbReference>
<comment type="catalytic activity">
    <reaction evidence="13">
        <text>DNA(n) + a 2'-deoxyribonucleoside 5'-triphosphate = DNA(n+1) + diphosphate</text>
        <dbReference type="Rhea" id="RHEA:22508"/>
        <dbReference type="Rhea" id="RHEA-COMP:17339"/>
        <dbReference type="Rhea" id="RHEA-COMP:17340"/>
        <dbReference type="ChEBI" id="CHEBI:33019"/>
        <dbReference type="ChEBI" id="CHEBI:61560"/>
        <dbReference type="ChEBI" id="CHEBI:173112"/>
        <dbReference type="EC" id="2.7.7.7"/>
    </reaction>
</comment>
<keyword evidence="9" id="KW-0239">DNA-directed DNA polymerase</keyword>
<dbReference type="STRING" id="4955.A0A1G4MBY3"/>
<dbReference type="Gene3D" id="3.30.70.370">
    <property type="match status" value="1"/>
</dbReference>
<sequence>MRIYRASRCSWRLIHVRQYSKAESPRINPVGIQYLSNHLHQQVFGDKKHSKRAEELSEDDQQELIRISRQYLKHHGLLGKKTSVTEPISFDLPQLQGSSLDEHFQKLGQFASQPYLDMAKSKFTLVPPRPEAWVRQSGWYRYAPGEPPKKVDYPLEETLVFDVETLYKVTPYPILAVAHSNKAWYCWCSPYLCGDDNPRHLIPLDTLNKTRLVIGHNVGYDRARVLEEYNCQESKAFFLDTMSLHIASSGMCSRQRPKWMLNKKLREKNDDKSEDLDSLGSDEDPWITVSTMNSLKDVAKLHCGIDMDKEPRELLSTLDKNEIIKNFDIIVNYCATDVETTSQVFDKVFPLFLHKCPHPVSFGALRFLSTCILTTNKTTWNDYISRSEKVYQDSKQQIEDKIVAIIEDVVKLKDSPEIIAKDSWLKQLDWTIKPLRLTKKGVPVKGQKLPGYPEWYRSLFPSKNAVRPQITIKTRSIPLFFKLSWEGSPVFWTDEEGWCFHVPEGNLKEYTAKNYDIARKSDPKVPGHILLKVPHPNGQQFNCTTLLSKPYIHFFEKGILTSHSDLAHEALKINSSGSYWMSARERVMSQFVVPQSSFPDQFKSVDDKSSPQKDLAIILPTVIPMGTVTRRSVENTWLTASNAKHNRIGSELKAQIKAPPGYSFVGADVDSEELWIASLVSDSVFNLHGGTAIGWMCLEGSKNEGTDLHTRTAKILNCSRNEAKIFNYGRIYGAGVKFAGQLLKKFNPGLSDAEAKETAEKLYASTKGMVKRSKIFKKFWYGGSESILFNKLEHIAEQQEPKTPVLGAGITYSLMKRNLGANTFLPSRINWAIQSSGVDYLHLLCCSMNYLIKKYSIKARLCISIHDEIRFLAADEDKYRTAMALQISNIWTRAIFCEQMGIDDLPQNCAFFSAVDIDHVMRKEVDMDCVTPSNPAPIPHGESLDIRQLLSKPTSNLGPQSSDIDVSKLPYFYREPVFSKYSKAYSKEFLRYFLKMQVQTAKWKVDGLEDAYVQEFNEKAFKERMSTREYTFVDYSREIKAGERDKIHIMSQTHGSDRESLLRSKSTERSLDMDTNWDSSSVNYNIPIQDYGSKNIDAEQLSTSSGGSDINLISSPLLDDSKQKAKKPVKRKAKSRKLSFNTFNECIDMPREYADKREKQLSASTVVSNTQLDSIIEDTLSNPSSKSKNSTTTKQCKTHTKHKVRTKSKHKVALGSKSQDEGPFIHVRNRLENEVTGNA</sequence>
<dbReference type="PRINTS" id="PR00867">
    <property type="entry name" value="DNAPOLG"/>
</dbReference>
<evidence type="ECO:0000256" key="6">
    <source>
        <dbReference type="ARBA" id="ARBA00022695"/>
    </source>
</evidence>
<feature type="compositionally biased region" description="Basic residues" evidence="16">
    <location>
        <begin position="1124"/>
        <end position="1133"/>
    </location>
</feature>
<dbReference type="SUPFAM" id="SSF56672">
    <property type="entry name" value="DNA/RNA polymerases"/>
    <property type="match status" value="1"/>
</dbReference>
<dbReference type="Proteomes" id="UP000190831">
    <property type="component" value="Chromosome D"/>
</dbReference>
<evidence type="ECO:0000256" key="10">
    <source>
        <dbReference type="ARBA" id="ARBA00023125"/>
    </source>
</evidence>
<comment type="similarity">
    <text evidence="3">Belongs to the DNA polymerase type-A family.</text>
</comment>
<comment type="subcellular location">
    <subcellularLocation>
        <location evidence="2">Mitochondrion</location>
    </subcellularLocation>
</comment>
<protein>
    <recommendedName>
        <fullName evidence="15">DNA polymerase gamma</fullName>
        <ecNumber evidence="4">2.7.7.7</ecNumber>
    </recommendedName>
    <alternativeName>
        <fullName evidence="12">Mitochondrial DNA polymerase catalytic subunit</fullName>
    </alternativeName>
</protein>
<dbReference type="Gene3D" id="3.30.420.390">
    <property type="match status" value="2"/>
</dbReference>
<feature type="compositionally biased region" description="Polar residues" evidence="16">
    <location>
        <begin position="1100"/>
        <end position="1114"/>
    </location>
</feature>
<keyword evidence="8" id="KW-0460">Magnesium</keyword>
<feature type="domain" description="DNA-directed DNA polymerase family A palm" evidence="17">
    <location>
        <begin position="649"/>
        <end position="877"/>
    </location>
</feature>
<dbReference type="PROSITE" id="PS00447">
    <property type="entry name" value="DNA_POLYMERASE_A"/>
    <property type="match status" value="1"/>
</dbReference>
<evidence type="ECO:0000256" key="7">
    <source>
        <dbReference type="ARBA" id="ARBA00022705"/>
    </source>
</evidence>
<dbReference type="InterPro" id="IPR001098">
    <property type="entry name" value="DNA-dir_DNA_pol_A_palm_dom"/>
</dbReference>
<evidence type="ECO:0000256" key="16">
    <source>
        <dbReference type="SAM" id="MobiDB-lite"/>
    </source>
</evidence>
<keyword evidence="10" id="KW-0238">DNA-binding</keyword>
<evidence type="ECO:0000256" key="9">
    <source>
        <dbReference type="ARBA" id="ARBA00022932"/>
    </source>
</evidence>
<feature type="region of interest" description="Disordered" evidence="16">
    <location>
        <begin position="1177"/>
        <end position="1239"/>
    </location>
</feature>
<name>A0A1G4MBY3_LACFM</name>
<keyword evidence="6" id="KW-0548">Nucleotidyltransferase</keyword>
<keyword evidence="11" id="KW-0496">Mitochondrion</keyword>
<comment type="function">
    <text evidence="14">Involved in the replication of mitochondrial DNA.</text>
</comment>
<evidence type="ECO:0000256" key="4">
    <source>
        <dbReference type="ARBA" id="ARBA00012417"/>
    </source>
</evidence>
<dbReference type="AlphaFoldDB" id="A0A1G4MBY3"/>
<evidence type="ECO:0000256" key="12">
    <source>
        <dbReference type="ARBA" id="ARBA00031966"/>
    </source>
</evidence>
<evidence type="ECO:0000256" key="14">
    <source>
        <dbReference type="ARBA" id="ARBA00057053"/>
    </source>
</evidence>
<proteinExistence type="inferred from homology"/>
<keyword evidence="5" id="KW-0808">Transferase</keyword>
<evidence type="ECO:0000256" key="11">
    <source>
        <dbReference type="ARBA" id="ARBA00023128"/>
    </source>
</evidence>
<dbReference type="EC" id="2.7.7.7" evidence="4"/>
<dbReference type="Pfam" id="PF00476">
    <property type="entry name" value="DNA_pol_A"/>
    <property type="match status" value="1"/>
</dbReference>
<dbReference type="InterPro" id="IPR012337">
    <property type="entry name" value="RNaseH-like_sf"/>
</dbReference>
<dbReference type="SUPFAM" id="SSF53098">
    <property type="entry name" value="Ribonuclease H-like"/>
    <property type="match status" value="1"/>
</dbReference>
<feature type="region of interest" description="Disordered" evidence="16">
    <location>
        <begin position="1099"/>
        <end position="1133"/>
    </location>
</feature>
<evidence type="ECO:0000259" key="17">
    <source>
        <dbReference type="SMART" id="SM00482"/>
    </source>
</evidence>
<evidence type="ECO:0000256" key="13">
    <source>
        <dbReference type="ARBA" id="ARBA00049244"/>
    </source>
</evidence>
<dbReference type="InterPro" id="IPR019760">
    <property type="entry name" value="DNA-dir_DNA_pol_A_CS"/>
</dbReference>
<organism evidence="18 19">
    <name type="scientific">Lachancea fermentati</name>
    <name type="common">Zygosaccharomyces fermentati</name>
    <dbReference type="NCBI Taxonomy" id="4955"/>
    <lineage>
        <taxon>Eukaryota</taxon>
        <taxon>Fungi</taxon>
        <taxon>Dikarya</taxon>
        <taxon>Ascomycota</taxon>
        <taxon>Saccharomycotina</taxon>
        <taxon>Saccharomycetes</taxon>
        <taxon>Saccharomycetales</taxon>
        <taxon>Saccharomycetaceae</taxon>
        <taxon>Lachancea</taxon>
    </lineage>
</organism>
<dbReference type="GO" id="GO:0006264">
    <property type="term" value="P:mitochondrial DNA replication"/>
    <property type="evidence" value="ECO:0007669"/>
    <property type="project" value="InterPro"/>
</dbReference>
<dbReference type="CDD" id="cd08641">
    <property type="entry name" value="DNA_pol_gammaA"/>
    <property type="match status" value="1"/>
</dbReference>
<dbReference type="GO" id="GO:0005760">
    <property type="term" value="C:gamma DNA polymerase complex"/>
    <property type="evidence" value="ECO:0007669"/>
    <property type="project" value="InterPro"/>
</dbReference>
<dbReference type="OrthoDB" id="5588663at2759"/>
<evidence type="ECO:0000256" key="3">
    <source>
        <dbReference type="ARBA" id="ARBA00007705"/>
    </source>
</evidence>
<dbReference type="GO" id="GO:0003887">
    <property type="term" value="F:DNA-directed DNA polymerase activity"/>
    <property type="evidence" value="ECO:0007669"/>
    <property type="project" value="UniProtKB-KW"/>
</dbReference>
<dbReference type="FunFam" id="1.10.150.20:FF:000035">
    <property type="entry name" value="DNA polymerase gamma, mitochondrial"/>
    <property type="match status" value="1"/>
</dbReference>
<evidence type="ECO:0000256" key="15">
    <source>
        <dbReference type="ARBA" id="ARBA00069489"/>
    </source>
</evidence>
<dbReference type="PANTHER" id="PTHR10267:SF0">
    <property type="entry name" value="DNA POLYMERASE SUBUNIT GAMMA-1"/>
    <property type="match status" value="1"/>
</dbReference>
<evidence type="ECO:0000256" key="1">
    <source>
        <dbReference type="ARBA" id="ARBA00001946"/>
    </source>
</evidence>
<dbReference type="Pfam" id="PF18136">
    <property type="entry name" value="DNApol_Exo"/>
    <property type="match status" value="1"/>
</dbReference>
<keyword evidence="19" id="KW-1185">Reference proteome</keyword>
<dbReference type="PANTHER" id="PTHR10267">
    <property type="entry name" value="DNA POLYMERASE SUBUNIT GAMMA-1"/>
    <property type="match status" value="1"/>
</dbReference>
<dbReference type="InterPro" id="IPR043502">
    <property type="entry name" value="DNA/RNA_pol_sf"/>
</dbReference>
<evidence type="ECO:0000313" key="19">
    <source>
        <dbReference type="Proteomes" id="UP000190831"/>
    </source>
</evidence>
<feature type="compositionally biased region" description="Low complexity" evidence="16">
    <location>
        <begin position="1184"/>
        <end position="1195"/>
    </location>
</feature>
<dbReference type="InterPro" id="IPR041336">
    <property type="entry name" value="DNApol_Exo"/>
</dbReference>
<evidence type="ECO:0000313" key="18">
    <source>
        <dbReference type="EMBL" id="SCW01382.1"/>
    </source>
</evidence>
<comment type="cofactor">
    <cofactor evidence="1">
        <name>Mg(2+)</name>
        <dbReference type="ChEBI" id="CHEBI:18420"/>
    </cofactor>
</comment>